<comment type="caution">
    <text evidence="5">The sequence shown here is derived from an EMBL/GenBank/DDBJ whole genome shotgun (WGS) entry which is preliminary data.</text>
</comment>
<evidence type="ECO:0000256" key="3">
    <source>
        <dbReference type="ARBA" id="ARBA00023237"/>
    </source>
</evidence>
<keyword evidence="3" id="KW-0998">Cell outer membrane</keyword>
<keyword evidence="5" id="KW-0645">Protease</keyword>
<dbReference type="InterPro" id="IPR012910">
    <property type="entry name" value="Plug_dom"/>
</dbReference>
<dbReference type="Pfam" id="PF13715">
    <property type="entry name" value="CarbopepD_reg_2"/>
    <property type="match status" value="1"/>
</dbReference>
<organism evidence="5 6">
    <name type="scientific">Candidatus Defluviibacterium haderslevense</name>
    <dbReference type="NCBI Taxonomy" id="2981993"/>
    <lineage>
        <taxon>Bacteria</taxon>
        <taxon>Pseudomonadati</taxon>
        <taxon>Bacteroidota</taxon>
        <taxon>Saprospiria</taxon>
        <taxon>Saprospirales</taxon>
        <taxon>Saprospiraceae</taxon>
        <taxon>Candidatus Defluviibacterium</taxon>
    </lineage>
</organism>
<dbReference type="SUPFAM" id="SSF49464">
    <property type="entry name" value="Carboxypeptidase regulatory domain-like"/>
    <property type="match status" value="1"/>
</dbReference>
<comment type="subcellular location">
    <subcellularLocation>
        <location evidence="1">Cell outer membrane</location>
    </subcellularLocation>
</comment>
<accession>A0A9D7SEB8</accession>
<evidence type="ECO:0000256" key="2">
    <source>
        <dbReference type="ARBA" id="ARBA00023136"/>
    </source>
</evidence>
<dbReference type="EMBL" id="JADKFW010000021">
    <property type="protein sequence ID" value="MBK9719599.1"/>
    <property type="molecule type" value="Genomic_DNA"/>
</dbReference>
<dbReference type="Proteomes" id="UP000808349">
    <property type="component" value="Unassembled WGS sequence"/>
</dbReference>
<dbReference type="InterPro" id="IPR036942">
    <property type="entry name" value="Beta-barrel_TonB_sf"/>
</dbReference>
<dbReference type="GO" id="GO:0009279">
    <property type="term" value="C:cell outer membrane"/>
    <property type="evidence" value="ECO:0007669"/>
    <property type="project" value="UniProtKB-SubCell"/>
</dbReference>
<dbReference type="GO" id="GO:0004180">
    <property type="term" value="F:carboxypeptidase activity"/>
    <property type="evidence" value="ECO:0007669"/>
    <property type="project" value="UniProtKB-KW"/>
</dbReference>
<evidence type="ECO:0000313" key="5">
    <source>
        <dbReference type="EMBL" id="MBK9719599.1"/>
    </source>
</evidence>
<gene>
    <name evidence="5" type="ORF">IPO85_19195</name>
</gene>
<dbReference type="InterPro" id="IPR037066">
    <property type="entry name" value="Plug_dom_sf"/>
</dbReference>
<sequence length="804" mass="92428">MRLLLFLCLPIFSFAQWKVSGYILDEANLPYQHIEIRITQLNLTVFTDQKGFYLFDSIPSGSYALSIDYGYDTEYRKIDVLSQNVNFSVVLERRINFDEIVVYGDKWHQQQAVSQISLNENAIQDLDQTKDLPYTLNALPSAQVQSDAGNGLGYTGIRLRGVDPTHIQINLNGIPMNDAESSIAYFVDIPDILASTDELSVSTGFVPSRNGPGAFGASIDLFLNKLYFKPFALVSTGFGDYHTRKFSVNLNTGLFEDAYNIEFRYSRLDSDGFIDRSKSKLRSLFLSMAKIKKNYSIRCNVIHGTEVTGQAWFGLPIQYFVIDSLYTYNSAGQEKGDAPYENENDDYKQTHVQLFYNHILNKKSNFSLSSQYTYGNGYYENYKADKTLREFGLTHPDTSSADIIRLKWLTNHFLFMNASIETGWNKYFSSQVSLSYSHYQGYHFGQAIWAHLTQVKGLGSNYYDNTGKKDELNWSGKLNYKLNSRFTVNGELQTRFISYQIDGLDDVYGTIHRNFNAWLWNPKLLAHYKLNSKIETSFSTSFYQREPYREDLLSNVDVKKEQLLDLELGIKLQHQKSLLILNSYVMEYRNQLAYNGGLNDTGEPLRINVPKSFRRGVELLAHLDVFKYLQLDLNGNLSINKVSHYVEELPVYNANYELVNQELVEHDNVDLSYSPNRILFFQIKIPLLFSNHKIEILSLVFNQKWVGSQYLNLANYSDSRLPEYSYSSCRLNFNLPFKYAKWSSYFQISNLANTRFSTHGWSTRFKSTELINVGSDPYLSSTSSDYNAYKGVFSSSFKALESGN</sequence>
<reference evidence="5 6" key="1">
    <citation type="submission" date="2020-10" db="EMBL/GenBank/DDBJ databases">
        <title>Connecting structure to function with the recovery of over 1000 high-quality activated sludge metagenome-assembled genomes encoding full-length rRNA genes using long-read sequencing.</title>
        <authorList>
            <person name="Singleton C.M."/>
            <person name="Petriglieri F."/>
            <person name="Kristensen J.M."/>
            <person name="Kirkegaard R.H."/>
            <person name="Michaelsen T.Y."/>
            <person name="Andersen M.H."/>
            <person name="Karst S.M."/>
            <person name="Dueholm M.S."/>
            <person name="Nielsen P.H."/>
            <person name="Albertsen M."/>
        </authorList>
    </citation>
    <scope>NUCLEOTIDE SEQUENCE [LARGE SCALE GENOMIC DNA]</scope>
    <source>
        <strain evidence="5">Ribe_18-Q3-R11-54_BAT3C.373</strain>
    </source>
</reference>
<dbReference type="Gene3D" id="2.60.40.1120">
    <property type="entry name" value="Carboxypeptidase-like, regulatory domain"/>
    <property type="match status" value="1"/>
</dbReference>
<name>A0A9D7SEB8_9BACT</name>
<evidence type="ECO:0000259" key="4">
    <source>
        <dbReference type="Pfam" id="PF07715"/>
    </source>
</evidence>
<feature type="domain" description="TonB-dependent receptor plug" evidence="4">
    <location>
        <begin position="112"/>
        <end position="217"/>
    </location>
</feature>
<dbReference type="Pfam" id="PF07715">
    <property type="entry name" value="Plug"/>
    <property type="match status" value="1"/>
</dbReference>
<keyword evidence="2" id="KW-0472">Membrane</keyword>
<dbReference type="SUPFAM" id="SSF56935">
    <property type="entry name" value="Porins"/>
    <property type="match status" value="1"/>
</dbReference>
<keyword evidence="5" id="KW-0121">Carboxypeptidase</keyword>
<dbReference type="Gene3D" id="2.170.130.10">
    <property type="entry name" value="TonB-dependent receptor, plug domain"/>
    <property type="match status" value="1"/>
</dbReference>
<dbReference type="AlphaFoldDB" id="A0A9D7SEB8"/>
<dbReference type="InterPro" id="IPR008969">
    <property type="entry name" value="CarboxyPept-like_regulatory"/>
</dbReference>
<evidence type="ECO:0000313" key="6">
    <source>
        <dbReference type="Proteomes" id="UP000808349"/>
    </source>
</evidence>
<dbReference type="Gene3D" id="2.40.170.20">
    <property type="entry name" value="TonB-dependent receptor, beta-barrel domain"/>
    <property type="match status" value="1"/>
</dbReference>
<protein>
    <submittedName>
        <fullName evidence="5">Carboxypeptidase-like regulatory domain-containing protein</fullName>
    </submittedName>
</protein>
<evidence type="ECO:0000256" key="1">
    <source>
        <dbReference type="ARBA" id="ARBA00004442"/>
    </source>
</evidence>
<proteinExistence type="predicted"/>
<keyword evidence="5" id="KW-0378">Hydrolase</keyword>